<name>A0A183CY27_9BILA</name>
<protein>
    <submittedName>
        <fullName evidence="4">DUF4614 domain-containing protein</fullName>
    </submittedName>
</protein>
<reference evidence="4" key="1">
    <citation type="submission" date="2016-06" db="UniProtKB">
        <authorList>
            <consortium name="WormBaseParasite"/>
        </authorList>
    </citation>
    <scope>IDENTIFICATION</scope>
</reference>
<keyword evidence="3" id="KW-1185">Reference proteome</keyword>
<reference evidence="2 3" key="2">
    <citation type="submission" date="2018-11" db="EMBL/GenBank/DDBJ databases">
        <authorList>
            <consortium name="Pathogen Informatics"/>
        </authorList>
    </citation>
    <scope>NUCLEOTIDE SEQUENCE [LARGE SCALE GENOMIC DNA]</scope>
</reference>
<dbReference type="Proteomes" id="UP000271098">
    <property type="component" value="Unassembled WGS sequence"/>
</dbReference>
<sequence>MHCGRQGGAKEERDCAVVRPTEPAHRMSRSSNRGHSAHSATPQIPCCTTILSSFMETISGLPMASIAQTVSSSNHIPAFIPAFLMDNTVKVVNEHMQLSQDMCLRTLTIAQQLRDMADKFEHQYMMANEPSCAAMPLSSPRPVVRIYSIIRPIVSPLGYPSQTRAPLLA</sequence>
<dbReference type="OrthoDB" id="5828995at2759"/>
<dbReference type="WBParaSite" id="GPUH_0000137001-mRNA-1">
    <property type="protein sequence ID" value="GPUH_0000137001-mRNA-1"/>
    <property type="gene ID" value="GPUH_0000137001"/>
</dbReference>
<dbReference type="EMBL" id="UYRT01001631">
    <property type="protein sequence ID" value="VDK29896.1"/>
    <property type="molecule type" value="Genomic_DNA"/>
</dbReference>
<accession>A0A183CY27</accession>
<organism evidence="4">
    <name type="scientific">Gongylonema pulchrum</name>
    <dbReference type="NCBI Taxonomy" id="637853"/>
    <lineage>
        <taxon>Eukaryota</taxon>
        <taxon>Metazoa</taxon>
        <taxon>Ecdysozoa</taxon>
        <taxon>Nematoda</taxon>
        <taxon>Chromadorea</taxon>
        <taxon>Rhabditida</taxon>
        <taxon>Spirurina</taxon>
        <taxon>Spiruromorpha</taxon>
        <taxon>Spiruroidea</taxon>
        <taxon>Gongylonematidae</taxon>
        <taxon>Gongylonema</taxon>
    </lineage>
</organism>
<gene>
    <name evidence="2" type="ORF">GPUH_LOCUS1368</name>
</gene>
<dbReference type="AlphaFoldDB" id="A0A183CY27"/>
<evidence type="ECO:0000313" key="4">
    <source>
        <dbReference type="WBParaSite" id="GPUH_0000137001-mRNA-1"/>
    </source>
</evidence>
<proteinExistence type="predicted"/>
<evidence type="ECO:0000313" key="2">
    <source>
        <dbReference type="EMBL" id="VDK29896.1"/>
    </source>
</evidence>
<feature type="compositionally biased region" description="Polar residues" evidence="1">
    <location>
        <begin position="29"/>
        <end position="41"/>
    </location>
</feature>
<evidence type="ECO:0000256" key="1">
    <source>
        <dbReference type="SAM" id="MobiDB-lite"/>
    </source>
</evidence>
<evidence type="ECO:0000313" key="3">
    <source>
        <dbReference type="Proteomes" id="UP000271098"/>
    </source>
</evidence>
<feature type="region of interest" description="Disordered" evidence="1">
    <location>
        <begin position="1"/>
        <end position="41"/>
    </location>
</feature>